<dbReference type="OrthoDB" id="192769at2"/>
<feature type="signal peptide" evidence="1">
    <location>
        <begin position="1"/>
        <end position="26"/>
    </location>
</feature>
<evidence type="ECO:0000313" key="3">
    <source>
        <dbReference type="EMBL" id="MRX77816.1"/>
    </source>
</evidence>
<dbReference type="AlphaFoldDB" id="A0A7K0G4C2"/>
<dbReference type="InterPro" id="IPR012577">
    <property type="entry name" value="NIPSNAP"/>
</dbReference>
<dbReference type="EMBL" id="WKKH01000032">
    <property type="protein sequence ID" value="MRX77816.1"/>
    <property type="molecule type" value="Genomic_DNA"/>
</dbReference>
<gene>
    <name evidence="3" type="ORF">GJU39_17170</name>
</gene>
<evidence type="ECO:0000313" key="4">
    <source>
        <dbReference type="Proteomes" id="UP000487757"/>
    </source>
</evidence>
<name>A0A7K0G4C2_9SPHI</name>
<keyword evidence="1" id="KW-0732">Signal</keyword>
<dbReference type="SUPFAM" id="SSF54909">
    <property type="entry name" value="Dimeric alpha+beta barrel"/>
    <property type="match status" value="1"/>
</dbReference>
<organism evidence="3 4">
    <name type="scientific">Pedobacter petrophilus</name>
    <dbReference type="NCBI Taxonomy" id="1908241"/>
    <lineage>
        <taxon>Bacteria</taxon>
        <taxon>Pseudomonadati</taxon>
        <taxon>Bacteroidota</taxon>
        <taxon>Sphingobacteriia</taxon>
        <taxon>Sphingobacteriales</taxon>
        <taxon>Sphingobacteriaceae</taxon>
        <taxon>Pedobacter</taxon>
    </lineage>
</organism>
<feature type="chain" id="PRO_5029893195" evidence="1">
    <location>
        <begin position="27"/>
        <end position="259"/>
    </location>
</feature>
<dbReference type="InterPro" id="IPR011008">
    <property type="entry name" value="Dimeric_a/b-barrel"/>
</dbReference>
<sequence>MIKFKLSFLKLLFSACMVLLCTFSFAAKPGYYYQIKIYHIKDVNQENTVDSYLKNAYLPALHRFGIANVGVFKPIKKDSLEQLIYVYIPVKKMDQLLKMEQALDKDQQYLEAGKDYLNAIFSNPPFLRLENILLKAFAGMPVPAIPKLTSPKAERVYELRSYEASTEKLSLNKIAMFNESEISIFSKLDFNAVFYGQVIFGSKMPNLMYLTTFNNKADRDQHWTAFGPAYKEISGLPQYQNNVSKNVTLFLYPADYSDL</sequence>
<comment type="caution">
    <text evidence="3">The sequence shown here is derived from an EMBL/GenBank/DDBJ whole genome shotgun (WGS) entry which is preliminary data.</text>
</comment>
<dbReference type="Proteomes" id="UP000487757">
    <property type="component" value="Unassembled WGS sequence"/>
</dbReference>
<protein>
    <submittedName>
        <fullName evidence="3">NIPSNAP family containing protein</fullName>
    </submittedName>
</protein>
<evidence type="ECO:0000256" key="1">
    <source>
        <dbReference type="SAM" id="SignalP"/>
    </source>
</evidence>
<dbReference type="RefSeq" id="WP_154282229.1">
    <property type="nucleotide sequence ID" value="NZ_JBHUJQ010000001.1"/>
</dbReference>
<accession>A0A7K0G4C2</accession>
<dbReference type="Pfam" id="PF07978">
    <property type="entry name" value="NIPSNAP"/>
    <property type="match status" value="1"/>
</dbReference>
<feature type="domain" description="NIPSNAP" evidence="2">
    <location>
        <begin position="157"/>
        <end position="257"/>
    </location>
</feature>
<reference evidence="3 4" key="1">
    <citation type="submission" date="2019-11" db="EMBL/GenBank/DDBJ databases">
        <title>Pedobacter petrophilus genome.</title>
        <authorList>
            <person name="Feldbauer M.J."/>
            <person name="Newman J.D."/>
        </authorList>
    </citation>
    <scope>NUCLEOTIDE SEQUENCE [LARGE SCALE GENOMIC DNA]</scope>
    <source>
        <strain evidence="3 4">LMG 29686</strain>
    </source>
</reference>
<dbReference type="Gene3D" id="3.30.70.100">
    <property type="match status" value="2"/>
</dbReference>
<proteinExistence type="predicted"/>
<keyword evidence="4" id="KW-1185">Reference proteome</keyword>
<evidence type="ECO:0000259" key="2">
    <source>
        <dbReference type="Pfam" id="PF07978"/>
    </source>
</evidence>